<dbReference type="InterPro" id="IPR018253">
    <property type="entry name" value="DnaJ_domain_CS"/>
</dbReference>
<dbReference type="Pfam" id="PF00226">
    <property type="entry name" value="DnaJ"/>
    <property type="match status" value="1"/>
</dbReference>
<evidence type="ECO:0000259" key="1">
    <source>
        <dbReference type="PROSITE" id="PS50076"/>
    </source>
</evidence>
<comment type="caution">
    <text evidence="2">The sequence shown here is derived from an EMBL/GenBank/DDBJ whole genome shotgun (WGS) entry which is preliminary data.</text>
</comment>
<dbReference type="SUPFAM" id="SSF46565">
    <property type="entry name" value="Chaperone J-domain"/>
    <property type="match status" value="1"/>
</dbReference>
<name>A0ABP1PLG0_9HEXA</name>
<dbReference type="PRINTS" id="PR00625">
    <property type="entry name" value="JDOMAIN"/>
</dbReference>
<dbReference type="SMART" id="SM00271">
    <property type="entry name" value="DnaJ"/>
    <property type="match status" value="1"/>
</dbReference>
<proteinExistence type="predicted"/>
<dbReference type="PROSITE" id="PS50076">
    <property type="entry name" value="DNAJ_2"/>
    <property type="match status" value="1"/>
</dbReference>
<protein>
    <recommendedName>
        <fullName evidence="1">J domain-containing protein</fullName>
    </recommendedName>
</protein>
<evidence type="ECO:0000313" key="2">
    <source>
        <dbReference type="EMBL" id="CAL8070609.1"/>
    </source>
</evidence>
<dbReference type="Proteomes" id="UP001642540">
    <property type="component" value="Unassembled WGS sequence"/>
</dbReference>
<dbReference type="PANTHER" id="PTHR44924:SF1">
    <property type="entry name" value="DNAJ SUBFAMILY A MEMBER 2"/>
    <property type="match status" value="1"/>
</dbReference>
<dbReference type="PROSITE" id="PS00636">
    <property type="entry name" value="DNAJ_1"/>
    <property type="match status" value="1"/>
</dbReference>
<dbReference type="EMBL" id="CAXLJM020000004">
    <property type="protein sequence ID" value="CAL8070609.1"/>
    <property type="molecule type" value="Genomic_DNA"/>
</dbReference>
<reference evidence="2 3" key="1">
    <citation type="submission" date="2024-08" db="EMBL/GenBank/DDBJ databases">
        <authorList>
            <person name="Cucini C."/>
            <person name="Frati F."/>
        </authorList>
    </citation>
    <scope>NUCLEOTIDE SEQUENCE [LARGE SCALE GENOMIC DNA]</scope>
</reference>
<dbReference type="InterPro" id="IPR026894">
    <property type="entry name" value="DnaJ_X"/>
</dbReference>
<sequence>MEVIIKSRRPQYSTVKCPGCSAILEFEVPSGIATGAPKYKVQCYNTLCEKLVPYDPNKPSTPTRNGTKPGPSSSAFGASGFSSFASNGTKSMNHKPFKIGSDEEPASLEYYELLGVPHTADTAEIKKAYYRLAMKFHPDKNKTPEAEEMFKKISEAYQVLSDPILRKKYNEFGPGKGSDPEGGFINPEEFFKMQFGGELFVDIIGELQIAKEFKNMMMKNGAEGEEGEEEEKEDLSVTLEKRREELEVKKKVREERVTLLAEKLVKKLNVYIDSGADGFRKFITEEAEELKVQSYGVQLLHSIGYIYSVKASEYISKYNDDILSMPSFVHRMRLKGRTFTETFNTVKSAVDVHHTFVQLQEAEKTGATEAEKEKLTEEAVKRGTDAIWKTSKLEVESVIRSVCDKACTDISVDKVTLRKRSEALKIVGDIYQGVTPPQMPPNIF</sequence>
<dbReference type="InterPro" id="IPR001623">
    <property type="entry name" value="DnaJ_domain"/>
</dbReference>
<dbReference type="CDD" id="cd06257">
    <property type="entry name" value="DnaJ"/>
    <property type="match status" value="1"/>
</dbReference>
<feature type="domain" description="J" evidence="1">
    <location>
        <begin position="109"/>
        <end position="173"/>
    </location>
</feature>
<dbReference type="Gene3D" id="1.10.287.110">
    <property type="entry name" value="DnaJ domain"/>
    <property type="match status" value="1"/>
</dbReference>
<dbReference type="Pfam" id="PF14308">
    <property type="entry name" value="DnaJ-X"/>
    <property type="match status" value="1"/>
</dbReference>
<dbReference type="PANTHER" id="PTHR44924">
    <property type="entry name" value="DNAJ SUBFAMILY A MEMBER 2"/>
    <property type="match status" value="1"/>
</dbReference>
<evidence type="ECO:0000313" key="3">
    <source>
        <dbReference type="Proteomes" id="UP001642540"/>
    </source>
</evidence>
<accession>A0ABP1PLG0</accession>
<gene>
    <name evidence="2" type="ORF">ODALV1_LOCUS1332</name>
</gene>
<organism evidence="2 3">
    <name type="scientific">Orchesella dallaii</name>
    <dbReference type="NCBI Taxonomy" id="48710"/>
    <lineage>
        <taxon>Eukaryota</taxon>
        <taxon>Metazoa</taxon>
        <taxon>Ecdysozoa</taxon>
        <taxon>Arthropoda</taxon>
        <taxon>Hexapoda</taxon>
        <taxon>Collembola</taxon>
        <taxon>Entomobryomorpha</taxon>
        <taxon>Entomobryoidea</taxon>
        <taxon>Orchesellidae</taxon>
        <taxon>Orchesellinae</taxon>
        <taxon>Orchesella</taxon>
    </lineage>
</organism>
<keyword evidence="3" id="KW-1185">Reference proteome</keyword>
<dbReference type="InterPro" id="IPR036869">
    <property type="entry name" value="J_dom_sf"/>
</dbReference>